<keyword evidence="2" id="KW-1185">Reference proteome</keyword>
<evidence type="ECO:0000313" key="1">
    <source>
        <dbReference type="EMBL" id="KAH7937734.1"/>
    </source>
</evidence>
<accession>A0ACB8CA35</accession>
<reference evidence="1" key="1">
    <citation type="submission" date="2020-05" db="EMBL/GenBank/DDBJ databases">
        <title>Large-scale comparative analyses of tick genomes elucidate their genetic diversity and vector capacities.</title>
        <authorList>
            <person name="Jia N."/>
            <person name="Wang J."/>
            <person name="Shi W."/>
            <person name="Du L."/>
            <person name="Sun Y."/>
            <person name="Zhan W."/>
            <person name="Jiang J."/>
            <person name="Wang Q."/>
            <person name="Zhang B."/>
            <person name="Ji P."/>
            <person name="Sakyi L.B."/>
            <person name="Cui X."/>
            <person name="Yuan T."/>
            <person name="Jiang B."/>
            <person name="Yang W."/>
            <person name="Lam T.T.-Y."/>
            <person name="Chang Q."/>
            <person name="Ding S."/>
            <person name="Wang X."/>
            <person name="Zhu J."/>
            <person name="Ruan X."/>
            <person name="Zhao L."/>
            <person name="Wei J."/>
            <person name="Que T."/>
            <person name="Du C."/>
            <person name="Cheng J."/>
            <person name="Dai P."/>
            <person name="Han X."/>
            <person name="Huang E."/>
            <person name="Gao Y."/>
            <person name="Liu J."/>
            <person name="Shao H."/>
            <person name="Ye R."/>
            <person name="Li L."/>
            <person name="Wei W."/>
            <person name="Wang X."/>
            <person name="Wang C."/>
            <person name="Yang T."/>
            <person name="Huo Q."/>
            <person name="Li W."/>
            <person name="Guo W."/>
            <person name="Chen H."/>
            <person name="Zhou L."/>
            <person name="Ni X."/>
            <person name="Tian J."/>
            <person name="Zhou Y."/>
            <person name="Sheng Y."/>
            <person name="Liu T."/>
            <person name="Pan Y."/>
            <person name="Xia L."/>
            <person name="Li J."/>
            <person name="Zhao F."/>
            <person name="Cao W."/>
        </authorList>
    </citation>
    <scope>NUCLEOTIDE SEQUENCE</scope>
    <source>
        <strain evidence="1">Dsil-2018</strain>
    </source>
</reference>
<name>A0ACB8CA35_DERSI</name>
<evidence type="ECO:0000313" key="2">
    <source>
        <dbReference type="Proteomes" id="UP000821865"/>
    </source>
</evidence>
<sequence>MLGLKSVNEKTPTKKKRQKELQKVPRQAVRRAAQDGTLWRRYLFCGRSLHPRSECPARALLCNHCRKKGQFAVVCRSRKAKPTKLDTTCLHTVVVPENAKYVDVTVHNYTVAFKVDSGSEVSAVPEGFPTVPPHLSGQSGDRSRRSTASSTWIVRRPAPPARENKCPATVCSAVSLYSTTRFLSTHSTSPDS</sequence>
<dbReference type="EMBL" id="CM023477">
    <property type="protein sequence ID" value="KAH7937734.1"/>
    <property type="molecule type" value="Genomic_DNA"/>
</dbReference>
<protein>
    <submittedName>
        <fullName evidence="1">Uncharacterized protein</fullName>
    </submittedName>
</protein>
<organism evidence="1 2">
    <name type="scientific">Dermacentor silvarum</name>
    <name type="common">Tick</name>
    <dbReference type="NCBI Taxonomy" id="543639"/>
    <lineage>
        <taxon>Eukaryota</taxon>
        <taxon>Metazoa</taxon>
        <taxon>Ecdysozoa</taxon>
        <taxon>Arthropoda</taxon>
        <taxon>Chelicerata</taxon>
        <taxon>Arachnida</taxon>
        <taxon>Acari</taxon>
        <taxon>Parasitiformes</taxon>
        <taxon>Ixodida</taxon>
        <taxon>Ixodoidea</taxon>
        <taxon>Ixodidae</taxon>
        <taxon>Rhipicephalinae</taxon>
        <taxon>Dermacentor</taxon>
    </lineage>
</organism>
<comment type="caution">
    <text evidence="1">The sequence shown here is derived from an EMBL/GenBank/DDBJ whole genome shotgun (WGS) entry which is preliminary data.</text>
</comment>
<dbReference type="Proteomes" id="UP000821865">
    <property type="component" value="Chromosome 8"/>
</dbReference>
<proteinExistence type="predicted"/>
<gene>
    <name evidence="1" type="ORF">HPB49_015155</name>
</gene>